<evidence type="ECO:0000313" key="4">
    <source>
        <dbReference type="Proteomes" id="UP000500930"/>
    </source>
</evidence>
<evidence type="ECO:0000259" key="2">
    <source>
        <dbReference type="Pfam" id="PF00561"/>
    </source>
</evidence>
<dbReference type="PANTHER" id="PTHR46118">
    <property type="entry name" value="PROTEIN ABHD11"/>
    <property type="match status" value="1"/>
</dbReference>
<dbReference type="PRINTS" id="PR00111">
    <property type="entry name" value="ABHYDROLASE"/>
</dbReference>
<reference evidence="3 4" key="1">
    <citation type="journal article" date="2020" name="Pathogens">
        <title>First Whole Genome Sequence of Anaplasma platys, an Obligate Intracellular Rickettsial Pathogen of Dogs.</title>
        <authorList>
            <person name="Llanes A."/>
            <person name="Rajeev S."/>
        </authorList>
    </citation>
    <scope>NUCLEOTIDE SEQUENCE [LARGE SCALE GENOMIC DNA]</scope>
    <source>
        <strain evidence="3 4">S3</strain>
    </source>
</reference>
<name>A0A858PXC6_9RICK</name>
<dbReference type="Pfam" id="PF00561">
    <property type="entry name" value="Abhydrolase_1"/>
    <property type="match status" value="1"/>
</dbReference>
<gene>
    <name evidence="3" type="primary">menH_1</name>
    <name evidence="3" type="ORF">ANPL_00550</name>
</gene>
<keyword evidence="1" id="KW-0378">Hydrolase</keyword>
<organism evidence="3 4">
    <name type="scientific">Anaplasma platys</name>
    <dbReference type="NCBI Taxonomy" id="949"/>
    <lineage>
        <taxon>Bacteria</taxon>
        <taxon>Pseudomonadati</taxon>
        <taxon>Pseudomonadota</taxon>
        <taxon>Alphaproteobacteria</taxon>
        <taxon>Rickettsiales</taxon>
        <taxon>Anaplasmataceae</taxon>
        <taxon>Anaplasma</taxon>
    </lineage>
</organism>
<dbReference type="InterPro" id="IPR029058">
    <property type="entry name" value="AB_hydrolase_fold"/>
</dbReference>
<dbReference type="SUPFAM" id="SSF53474">
    <property type="entry name" value="alpha/beta-Hydrolases"/>
    <property type="match status" value="1"/>
</dbReference>
<dbReference type="Gene3D" id="3.40.50.1820">
    <property type="entry name" value="alpha/beta hydrolase"/>
    <property type="match status" value="1"/>
</dbReference>
<dbReference type="EMBL" id="CP046391">
    <property type="protein sequence ID" value="QJC27230.1"/>
    <property type="molecule type" value="Genomic_DNA"/>
</dbReference>
<feature type="domain" description="AB hydrolase-1" evidence="2">
    <location>
        <begin position="34"/>
        <end position="267"/>
    </location>
</feature>
<evidence type="ECO:0000256" key="1">
    <source>
        <dbReference type="ARBA" id="ARBA00022801"/>
    </source>
</evidence>
<evidence type="ECO:0000313" key="3">
    <source>
        <dbReference type="EMBL" id="QJC27230.1"/>
    </source>
</evidence>
<protein>
    <submittedName>
        <fullName evidence="3">2-succinyl-6-hydroxy-2, 4-cyclohexadiene-1-carboxylate synthase</fullName>
    </submittedName>
</protein>
<proteinExistence type="predicted"/>
<dbReference type="KEGG" id="aplt:ANPL_00550"/>
<accession>A0A858PXC6</accession>
<dbReference type="AlphaFoldDB" id="A0A858PXC6"/>
<keyword evidence="4" id="KW-1185">Reference proteome</keyword>
<dbReference type="InterPro" id="IPR000073">
    <property type="entry name" value="AB_hydrolase_1"/>
</dbReference>
<sequence length="286" mass="32886">MSTLKEHRITISCTEKFDMYYRIYNPALLHKKTPMVCVHHLFGNCSDYEYLAKAVTDFAVITPDIVGRGQSDWLSDASLYNYDTYRESVIQLMRHLGVKEFRFLGASMGGIVGMFLAQHYPTAITHLILNDIGPYMRERPLQQVLRCLESYRSFKDLTDARRYLKTWLICFGIDQEEFWDHLVVNYVKSKNGTYKLAYDPAIGPSLAGQVAQGGGIMDIWDVWDAINCKTLVLRGAQSNVLTTDIISRMLEGKSDIEVIKYPNVGHLPALYPRNRIDDILRWLQRS</sequence>
<dbReference type="Proteomes" id="UP000500930">
    <property type="component" value="Chromosome"/>
</dbReference>
<dbReference type="GO" id="GO:0016787">
    <property type="term" value="F:hydrolase activity"/>
    <property type="evidence" value="ECO:0007669"/>
    <property type="project" value="UniProtKB-KW"/>
</dbReference>
<dbReference type="PANTHER" id="PTHR46118:SF4">
    <property type="entry name" value="PROTEIN ABHD11"/>
    <property type="match status" value="1"/>
</dbReference>